<dbReference type="InterPro" id="IPR001431">
    <property type="entry name" value="Pept_M16_Zn_BS"/>
</dbReference>
<organism evidence="6 7">
    <name type="scientific">Petrimonas mucosa</name>
    <dbReference type="NCBI Taxonomy" id="1642646"/>
    <lineage>
        <taxon>Bacteria</taxon>
        <taxon>Pseudomonadati</taxon>
        <taxon>Bacteroidota</taxon>
        <taxon>Bacteroidia</taxon>
        <taxon>Bacteroidales</taxon>
        <taxon>Dysgonomonadaceae</taxon>
        <taxon>Petrimonas</taxon>
    </lineage>
</organism>
<dbReference type="KEGG" id="pmuc:ING2E5A_1203"/>
<dbReference type="PROSITE" id="PS00143">
    <property type="entry name" value="INSULINASE"/>
    <property type="match status" value="1"/>
</dbReference>
<proteinExistence type="inferred from homology"/>
<dbReference type="PANTHER" id="PTHR11851">
    <property type="entry name" value="METALLOPROTEASE"/>
    <property type="match status" value="1"/>
</dbReference>
<reference evidence="6 7" key="1">
    <citation type="submission" date="2016-08" db="EMBL/GenBank/DDBJ databases">
        <authorList>
            <person name="Seilhamer J.J."/>
        </authorList>
    </citation>
    <scope>NUCLEOTIDE SEQUENCE [LARGE SCALE GENOMIC DNA]</scope>
    <source>
        <strain evidence="6">ING2-E5A</strain>
    </source>
</reference>
<dbReference type="InterPro" id="IPR011249">
    <property type="entry name" value="Metalloenz_LuxS/M16"/>
</dbReference>
<dbReference type="Pfam" id="PF00675">
    <property type="entry name" value="Peptidase_M16"/>
    <property type="match status" value="1"/>
</dbReference>
<evidence type="ECO:0000313" key="6">
    <source>
        <dbReference type="EMBL" id="SCM57144.1"/>
    </source>
</evidence>
<dbReference type="AlphaFoldDB" id="A0A1G4G6A2"/>
<dbReference type="Pfam" id="PF05193">
    <property type="entry name" value="Peptidase_M16_C"/>
    <property type="match status" value="1"/>
</dbReference>
<name>A0A1G4G6A2_9BACT</name>
<evidence type="ECO:0000256" key="3">
    <source>
        <dbReference type="RuleBase" id="RU004447"/>
    </source>
</evidence>
<gene>
    <name evidence="6" type="primary">ymxG</name>
    <name evidence="6" type="ORF">ING2E5A_1203</name>
</gene>
<protein>
    <submittedName>
        <fullName evidence="6">Putative zinc protease YmxG</fullName>
        <ecNumber evidence="6">3.4.24.-</ecNumber>
    </submittedName>
</protein>
<dbReference type="InterPro" id="IPR011765">
    <property type="entry name" value="Pept_M16_N"/>
</dbReference>
<dbReference type="InterPro" id="IPR007863">
    <property type="entry name" value="Peptidase_M16_C"/>
</dbReference>
<evidence type="ECO:0000313" key="7">
    <source>
        <dbReference type="Proteomes" id="UP000178485"/>
    </source>
</evidence>
<dbReference type="STRING" id="1642646.ING2E5A_1203"/>
<evidence type="ECO:0000256" key="1">
    <source>
        <dbReference type="ARBA" id="ARBA00001947"/>
    </source>
</evidence>
<dbReference type="Gene3D" id="3.30.830.10">
    <property type="entry name" value="Metalloenzyme, LuxS/M16 peptidase-like"/>
    <property type="match status" value="2"/>
</dbReference>
<dbReference type="PANTHER" id="PTHR11851:SF49">
    <property type="entry name" value="MITOCHONDRIAL-PROCESSING PEPTIDASE SUBUNIT ALPHA"/>
    <property type="match status" value="1"/>
</dbReference>
<keyword evidence="7" id="KW-1185">Reference proteome</keyword>
<dbReference type="EC" id="3.4.24.-" evidence="6"/>
<keyword evidence="6" id="KW-0645">Protease</keyword>
<dbReference type="SUPFAM" id="SSF63411">
    <property type="entry name" value="LuxS/MPP-like metallohydrolase"/>
    <property type="match status" value="2"/>
</dbReference>
<dbReference type="GO" id="GO:0006508">
    <property type="term" value="P:proteolysis"/>
    <property type="evidence" value="ECO:0007669"/>
    <property type="project" value="UniProtKB-KW"/>
</dbReference>
<dbReference type="GO" id="GO:0046872">
    <property type="term" value="F:metal ion binding"/>
    <property type="evidence" value="ECO:0007669"/>
    <property type="project" value="InterPro"/>
</dbReference>
<feature type="domain" description="Peptidase M16 C-terminal" evidence="5">
    <location>
        <begin position="165"/>
        <end position="340"/>
    </location>
</feature>
<comment type="cofactor">
    <cofactor evidence="1">
        <name>Zn(2+)</name>
        <dbReference type="ChEBI" id="CHEBI:29105"/>
    </cofactor>
</comment>
<dbReference type="Proteomes" id="UP000178485">
    <property type="component" value="Chromosome i"/>
</dbReference>
<dbReference type="RefSeq" id="WP_071136588.1">
    <property type="nucleotide sequence ID" value="NZ_LT608328.1"/>
</dbReference>
<evidence type="ECO:0000259" key="5">
    <source>
        <dbReference type="Pfam" id="PF05193"/>
    </source>
</evidence>
<dbReference type="EMBL" id="LT608328">
    <property type="protein sequence ID" value="SCM57144.1"/>
    <property type="molecule type" value="Genomic_DNA"/>
</dbReference>
<dbReference type="GO" id="GO:0004222">
    <property type="term" value="F:metalloendopeptidase activity"/>
    <property type="evidence" value="ECO:0007669"/>
    <property type="project" value="InterPro"/>
</dbReference>
<sequence length="405" mass="46627">MFQTYQLSNGLRLVHRPFPSEISYCGIAVNTGSRDEFPDEHGMAHFVEHMLFKGTRKRQAHHVVNRMENVGGELNAYTTKEETFIYATFLAEYFGRAVELLSDVVFHSTFPAHQIERERDVILDEMNSYADFPSEQIYDDFENLVFQGHDLGHYILGDADSLEGFTTRSLKRFVQRQYQPSEMIFFSFGKTPFTQVTRQLEKHFSFPAPGRVPAKARVAPGNLVPVEVELQKNTTQAHVMLGWEAFSMHHPDKHALYLLNNILGGGSLNSRFNTSLREKNGLVYHVESSATFYSDTGLFSVYFACDPKYRERCVRLIEKEIEKIKKKKLTSMQLSQAKRQWKGQLGIAAENNENSCLSMAKNYLHQKRFVPLSEVFNRIDQITADKIQEVANEIFSGSRFRLSYL</sequence>
<evidence type="ECO:0000259" key="4">
    <source>
        <dbReference type="Pfam" id="PF00675"/>
    </source>
</evidence>
<dbReference type="InterPro" id="IPR050361">
    <property type="entry name" value="MPP/UQCRC_Complex"/>
</dbReference>
<accession>A0A1G4G6A2</accession>
<feature type="domain" description="Peptidase M16 N-terminal" evidence="4">
    <location>
        <begin position="19"/>
        <end position="157"/>
    </location>
</feature>
<comment type="similarity">
    <text evidence="2 3">Belongs to the peptidase M16 family.</text>
</comment>
<keyword evidence="6" id="KW-0378">Hydrolase</keyword>
<evidence type="ECO:0000256" key="2">
    <source>
        <dbReference type="ARBA" id="ARBA00007261"/>
    </source>
</evidence>